<dbReference type="Pfam" id="PF09485">
    <property type="entry name" value="CRISPR_Cse2"/>
    <property type="match status" value="1"/>
</dbReference>
<sequence length="225" mass="25450">MTTTSNTRRDSSFAARDRELESFVGRQVSRRQREGLADNPAAVSALARLRRGLGAPLGCDPALWALVMTGLPELLADPSLYSVAERDGIATPWEQAAYDAVTLHAWHQQSRKEPMHVQGCTFGAAVWTLGRRSDAEEAVRRRFHAVGSARERRTRMVYLRALITQLRDYRIPIDYGRLARDLRRLQQPDLAPRIRLQWSRDYHRPSAAADESDDNLVNQTSGDNQ</sequence>
<comment type="caution">
    <text evidence="2">The sequence shown here is derived from an EMBL/GenBank/DDBJ whole genome shotgun (WGS) entry which is preliminary data.</text>
</comment>
<dbReference type="CDD" id="cd09731">
    <property type="entry name" value="Cse2_I-E"/>
    <property type="match status" value="1"/>
</dbReference>
<dbReference type="EMBL" id="JAAXPE010000023">
    <property type="protein sequence ID" value="NKY87912.1"/>
    <property type="molecule type" value="Genomic_DNA"/>
</dbReference>
<reference evidence="2 3" key="1">
    <citation type="submission" date="2020-04" db="EMBL/GenBank/DDBJ databases">
        <title>MicrobeNet Type strains.</title>
        <authorList>
            <person name="Nicholson A.C."/>
        </authorList>
    </citation>
    <scope>NUCLEOTIDE SEQUENCE [LARGE SCALE GENOMIC DNA]</scope>
    <source>
        <strain evidence="2 3">DSM 44445</strain>
    </source>
</reference>
<dbReference type="InterPro" id="IPR013382">
    <property type="entry name" value="CRISPR-assoc_prot_Cse2"/>
</dbReference>
<gene>
    <name evidence="2" type="primary">casB</name>
    <name evidence="2" type="ORF">HGA07_20070</name>
</gene>
<dbReference type="AlphaFoldDB" id="A0A7X6M206"/>
<evidence type="ECO:0000313" key="2">
    <source>
        <dbReference type="EMBL" id="NKY87912.1"/>
    </source>
</evidence>
<keyword evidence="3" id="KW-1185">Reference proteome</keyword>
<evidence type="ECO:0000313" key="3">
    <source>
        <dbReference type="Proteomes" id="UP000523447"/>
    </source>
</evidence>
<accession>A0A7X6M206</accession>
<dbReference type="Gene3D" id="1.10.520.40">
    <property type="entry name" value="CRISPR-associated protein Cse2"/>
    <property type="match status" value="1"/>
</dbReference>
<proteinExistence type="predicted"/>
<protein>
    <submittedName>
        <fullName evidence="2">Type I-E CRISPR-associated protein Cse2/CasB</fullName>
    </submittedName>
</protein>
<dbReference type="Proteomes" id="UP000523447">
    <property type="component" value="Unassembled WGS sequence"/>
</dbReference>
<dbReference type="InterPro" id="IPR038287">
    <property type="entry name" value="Cse2_sf"/>
</dbReference>
<organism evidence="2 3">
    <name type="scientific">Nocardia veterana</name>
    <dbReference type="NCBI Taxonomy" id="132249"/>
    <lineage>
        <taxon>Bacteria</taxon>
        <taxon>Bacillati</taxon>
        <taxon>Actinomycetota</taxon>
        <taxon>Actinomycetes</taxon>
        <taxon>Mycobacteriales</taxon>
        <taxon>Nocardiaceae</taxon>
        <taxon>Nocardia</taxon>
    </lineage>
</organism>
<feature type="region of interest" description="Disordered" evidence="1">
    <location>
        <begin position="205"/>
        <end position="225"/>
    </location>
</feature>
<evidence type="ECO:0000256" key="1">
    <source>
        <dbReference type="SAM" id="MobiDB-lite"/>
    </source>
</evidence>
<dbReference type="RefSeq" id="WP_083893219.1">
    <property type="nucleotide sequence ID" value="NZ_CAWPHS010000016.1"/>
</dbReference>
<name>A0A7X6M206_9NOCA</name>
<feature type="compositionally biased region" description="Polar residues" evidence="1">
    <location>
        <begin position="215"/>
        <end position="225"/>
    </location>
</feature>
<dbReference type="NCBIfam" id="TIGR02548">
    <property type="entry name" value="casB_cse2"/>
    <property type="match status" value="1"/>
</dbReference>